<dbReference type="InterPro" id="IPR026580">
    <property type="entry name" value="DivIB"/>
</dbReference>
<protein>
    <recommendedName>
        <fullName evidence="8">Cell division protein DivIB</fullName>
    </recommendedName>
</protein>
<dbReference type="Gene3D" id="3.10.20.310">
    <property type="entry name" value="membrane protein fhac"/>
    <property type="match status" value="1"/>
</dbReference>
<comment type="similarity">
    <text evidence="8">Belongs to the FtsQ/DivIB family. DivIB subfamily.</text>
</comment>
<dbReference type="AlphaFoldDB" id="A0A5J5HUW4"/>
<reference evidence="10 11" key="1">
    <citation type="submission" date="2019-09" db="EMBL/GenBank/DDBJ databases">
        <title>Whole genome sequences of isolates from the Mars Exploration Rovers.</title>
        <authorList>
            <person name="Seuylemezian A."/>
            <person name="Vaishampayan P."/>
        </authorList>
    </citation>
    <scope>NUCLEOTIDE SEQUENCE [LARGE SCALE GENOMIC DNA]</scope>
    <source>
        <strain evidence="10 11">MER_TA_151</strain>
    </source>
</reference>
<dbReference type="OrthoDB" id="1819027at2"/>
<evidence type="ECO:0000313" key="10">
    <source>
        <dbReference type="EMBL" id="KAA9025961.1"/>
    </source>
</evidence>
<accession>A0A5J5HUW4</accession>
<name>A0A5J5HUW4_9BACI</name>
<evidence type="ECO:0000256" key="6">
    <source>
        <dbReference type="ARBA" id="ARBA00023136"/>
    </source>
</evidence>
<feature type="transmembrane region" description="Helical" evidence="8">
    <location>
        <begin position="28"/>
        <end position="45"/>
    </location>
</feature>
<dbReference type="Pfam" id="PF03799">
    <property type="entry name" value="FtsQ_DivIB_C"/>
    <property type="match status" value="1"/>
</dbReference>
<dbReference type="InterPro" id="IPR050487">
    <property type="entry name" value="FtsQ_DivIB"/>
</dbReference>
<dbReference type="InterPro" id="IPR005548">
    <property type="entry name" value="Cell_div_FtsQ/DivIB_C"/>
</dbReference>
<organism evidence="10 11">
    <name type="scientific">Niallia endozanthoxylica</name>
    <dbReference type="NCBI Taxonomy" id="2036016"/>
    <lineage>
        <taxon>Bacteria</taxon>
        <taxon>Bacillati</taxon>
        <taxon>Bacillota</taxon>
        <taxon>Bacilli</taxon>
        <taxon>Bacillales</taxon>
        <taxon>Bacillaceae</taxon>
        <taxon>Niallia</taxon>
    </lineage>
</organism>
<evidence type="ECO:0000256" key="4">
    <source>
        <dbReference type="ARBA" id="ARBA00022692"/>
    </source>
</evidence>
<dbReference type="GO" id="GO:0032153">
    <property type="term" value="C:cell division site"/>
    <property type="evidence" value="ECO:0007669"/>
    <property type="project" value="UniProtKB-UniRule"/>
</dbReference>
<dbReference type="HAMAP" id="MF_00912">
    <property type="entry name" value="DivIB"/>
    <property type="match status" value="1"/>
</dbReference>
<keyword evidence="6 8" id="KW-0472">Membrane</keyword>
<sequence>MGNGNVVSIEERIPKLKQQRRKKANRRLIFLLLLFFILIAFILYFQSPLSNVKHVVINGNSAHSDEEIMEIVGIRKDTNIWKVRNKEMEKKLNSLPEMKKAEVKTKLPHSVIINIQEYQRISYVSKGKHFLPVLENGNILHEKKTTDLPLNAPILFSFSENKALKEMIVSLEKLPAEVLNSISEIHYDPWKSDLYHISLFMNDGNQVSATIRTFAEKMSHYPSIISQLDPTQKGVINLEVGSYFKAYELKGDESSETDKESEE</sequence>
<evidence type="ECO:0000256" key="1">
    <source>
        <dbReference type="ARBA" id="ARBA00004370"/>
    </source>
</evidence>
<evidence type="ECO:0000256" key="2">
    <source>
        <dbReference type="ARBA" id="ARBA00022475"/>
    </source>
</evidence>
<dbReference type="PANTHER" id="PTHR37820:SF1">
    <property type="entry name" value="CELL DIVISION PROTEIN FTSQ"/>
    <property type="match status" value="1"/>
</dbReference>
<dbReference type="Gene3D" id="3.40.50.10960">
    <property type="match status" value="1"/>
</dbReference>
<evidence type="ECO:0000256" key="8">
    <source>
        <dbReference type="HAMAP-Rule" id="MF_00912"/>
    </source>
</evidence>
<dbReference type="GO" id="GO:0005886">
    <property type="term" value="C:plasma membrane"/>
    <property type="evidence" value="ECO:0007669"/>
    <property type="project" value="UniProtKB-SubCell"/>
</dbReference>
<keyword evidence="4 8" id="KW-0812">Transmembrane</keyword>
<evidence type="ECO:0000313" key="11">
    <source>
        <dbReference type="Proteomes" id="UP000326671"/>
    </source>
</evidence>
<dbReference type="PANTHER" id="PTHR37820">
    <property type="entry name" value="CELL DIVISION PROTEIN DIVIB"/>
    <property type="match status" value="1"/>
</dbReference>
<feature type="domain" description="POTRA" evidence="9">
    <location>
        <begin position="50"/>
        <end position="118"/>
    </location>
</feature>
<comment type="function">
    <text evidence="8">Cell division protein that may be involved in stabilizing or promoting the assembly of the division complex.</text>
</comment>
<dbReference type="EMBL" id="VYKL01000015">
    <property type="protein sequence ID" value="KAA9025961.1"/>
    <property type="molecule type" value="Genomic_DNA"/>
</dbReference>
<evidence type="ECO:0000256" key="7">
    <source>
        <dbReference type="ARBA" id="ARBA00023306"/>
    </source>
</evidence>
<keyword evidence="5 8" id="KW-1133">Transmembrane helix</keyword>
<dbReference type="PROSITE" id="PS51779">
    <property type="entry name" value="POTRA"/>
    <property type="match status" value="1"/>
</dbReference>
<evidence type="ECO:0000256" key="5">
    <source>
        <dbReference type="ARBA" id="ARBA00022989"/>
    </source>
</evidence>
<evidence type="ECO:0000259" key="9">
    <source>
        <dbReference type="PROSITE" id="PS51779"/>
    </source>
</evidence>
<keyword evidence="2 8" id="KW-1003">Cell membrane</keyword>
<comment type="subcellular location">
    <subcellularLocation>
        <location evidence="8">Cell membrane</location>
        <topology evidence="8">Single-pass type II membrane protein</topology>
    </subcellularLocation>
    <subcellularLocation>
        <location evidence="1">Membrane</location>
    </subcellularLocation>
    <text evidence="8">Localizes to the division septum.</text>
</comment>
<dbReference type="Proteomes" id="UP000326671">
    <property type="component" value="Unassembled WGS sequence"/>
</dbReference>
<comment type="caution">
    <text evidence="10">The sequence shown here is derived from an EMBL/GenBank/DDBJ whole genome shotgun (WGS) entry which is preliminary data.</text>
</comment>
<dbReference type="InterPro" id="IPR013685">
    <property type="entry name" value="POTRA_FtsQ_type"/>
</dbReference>
<dbReference type="Pfam" id="PF08478">
    <property type="entry name" value="POTRA_1"/>
    <property type="match status" value="1"/>
</dbReference>
<dbReference type="GO" id="GO:0043093">
    <property type="term" value="P:FtsZ-dependent cytokinesis"/>
    <property type="evidence" value="ECO:0007669"/>
    <property type="project" value="UniProtKB-UniRule"/>
</dbReference>
<keyword evidence="3 8" id="KW-0132">Cell division</keyword>
<dbReference type="InterPro" id="IPR034746">
    <property type="entry name" value="POTRA"/>
</dbReference>
<proteinExistence type="inferred from homology"/>
<keyword evidence="11" id="KW-1185">Reference proteome</keyword>
<gene>
    <name evidence="8" type="primary">divIB</name>
    <name evidence="10" type="ORF">F4V44_08755</name>
</gene>
<keyword evidence="7 8" id="KW-0131">Cell cycle</keyword>
<dbReference type="RefSeq" id="WP_150439612.1">
    <property type="nucleotide sequence ID" value="NZ_VYKL01000015.1"/>
</dbReference>
<evidence type="ECO:0000256" key="3">
    <source>
        <dbReference type="ARBA" id="ARBA00022618"/>
    </source>
</evidence>